<keyword evidence="2" id="KW-1185">Reference proteome</keyword>
<sequence>MHHLHSIRSVSPREFVPLVVPMPLPQSSVRVPFRVTPRPHSWAPPAHILDLCSICVSFPGRRQYTRIIPELHTPRNAFRIHCEIMYSAGVRGHGRAILRLGWTEDWLRGEWVCLAEARMARFSSSLVRLWKRW</sequence>
<dbReference type="EMBL" id="ML122295">
    <property type="protein sequence ID" value="RPD55491.1"/>
    <property type="molecule type" value="Genomic_DNA"/>
</dbReference>
<evidence type="ECO:0000313" key="1">
    <source>
        <dbReference type="EMBL" id="RPD55491.1"/>
    </source>
</evidence>
<gene>
    <name evidence="1" type="ORF">L227DRAFT_306135</name>
</gene>
<dbReference type="Proteomes" id="UP000313359">
    <property type="component" value="Unassembled WGS sequence"/>
</dbReference>
<name>A0A5C2RW31_9APHY</name>
<evidence type="ECO:0000313" key="2">
    <source>
        <dbReference type="Proteomes" id="UP000313359"/>
    </source>
</evidence>
<accession>A0A5C2RW31</accession>
<reference evidence="1" key="1">
    <citation type="journal article" date="2018" name="Genome Biol. Evol.">
        <title>Genomics and development of Lentinus tigrinus, a white-rot wood-decaying mushroom with dimorphic fruiting bodies.</title>
        <authorList>
            <person name="Wu B."/>
            <person name="Xu Z."/>
            <person name="Knudson A."/>
            <person name="Carlson A."/>
            <person name="Chen N."/>
            <person name="Kovaka S."/>
            <person name="LaButti K."/>
            <person name="Lipzen A."/>
            <person name="Pennachio C."/>
            <person name="Riley R."/>
            <person name="Schakwitz W."/>
            <person name="Umezawa K."/>
            <person name="Ohm R.A."/>
            <person name="Grigoriev I.V."/>
            <person name="Nagy L.G."/>
            <person name="Gibbons J."/>
            <person name="Hibbett D."/>
        </authorList>
    </citation>
    <scope>NUCLEOTIDE SEQUENCE [LARGE SCALE GENOMIC DNA]</scope>
    <source>
        <strain evidence="1">ALCF2SS1-6</strain>
    </source>
</reference>
<dbReference type="AlphaFoldDB" id="A0A5C2RW31"/>
<proteinExistence type="predicted"/>
<protein>
    <submittedName>
        <fullName evidence="1">Uncharacterized protein</fullName>
    </submittedName>
</protein>
<organism evidence="1 2">
    <name type="scientific">Lentinus tigrinus ALCF2SS1-6</name>
    <dbReference type="NCBI Taxonomy" id="1328759"/>
    <lineage>
        <taxon>Eukaryota</taxon>
        <taxon>Fungi</taxon>
        <taxon>Dikarya</taxon>
        <taxon>Basidiomycota</taxon>
        <taxon>Agaricomycotina</taxon>
        <taxon>Agaricomycetes</taxon>
        <taxon>Polyporales</taxon>
        <taxon>Polyporaceae</taxon>
        <taxon>Lentinus</taxon>
    </lineage>
</organism>